<organism evidence="2 3">
    <name type="scientific">Pseudobutyrivibrio xylanivorans</name>
    <dbReference type="NCBI Taxonomy" id="185007"/>
    <lineage>
        <taxon>Bacteria</taxon>
        <taxon>Bacillati</taxon>
        <taxon>Bacillota</taxon>
        <taxon>Clostridia</taxon>
        <taxon>Lachnospirales</taxon>
        <taxon>Lachnospiraceae</taxon>
        <taxon>Pseudobutyrivibrio</taxon>
    </lineage>
</organism>
<feature type="transmembrane region" description="Helical" evidence="1">
    <location>
        <begin position="79"/>
        <end position="98"/>
    </location>
</feature>
<evidence type="ECO:0000313" key="3">
    <source>
        <dbReference type="Proteomes" id="UP000473091"/>
    </source>
</evidence>
<protein>
    <submittedName>
        <fullName evidence="2">DUF2142 domain-containing protein</fullName>
    </submittedName>
</protein>
<feature type="transmembrane region" description="Helical" evidence="1">
    <location>
        <begin position="21"/>
        <end position="39"/>
    </location>
</feature>
<comment type="caution">
    <text evidence="2">The sequence shown here is derived from an EMBL/GenBank/DDBJ whole genome shotgun (WGS) entry which is preliminary data.</text>
</comment>
<dbReference type="EMBL" id="VTVE01000003">
    <property type="protein sequence ID" value="NEX02230.1"/>
    <property type="molecule type" value="Genomic_DNA"/>
</dbReference>
<dbReference type="RefSeq" id="WP_090488606.1">
    <property type="nucleotide sequence ID" value="NZ_VTVE01000003.1"/>
</dbReference>
<evidence type="ECO:0000313" key="2">
    <source>
        <dbReference type="EMBL" id="NEX02230.1"/>
    </source>
</evidence>
<feature type="transmembrane region" description="Helical" evidence="1">
    <location>
        <begin position="266"/>
        <end position="284"/>
    </location>
</feature>
<feature type="transmembrane region" description="Helical" evidence="1">
    <location>
        <begin position="341"/>
        <end position="359"/>
    </location>
</feature>
<feature type="transmembrane region" description="Helical" evidence="1">
    <location>
        <begin position="228"/>
        <end position="254"/>
    </location>
</feature>
<feature type="transmembrane region" description="Helical" evidence="1">
    <location>
        <begin position="430"/>
        <end position="450"/>
    </location>
</feature>
<keyword evidence="1" id="KW-0472">Membrane</keyword>
<name>A0A6M0LJ97_PSEXY</name>
<reference evidence="2 3" key="1">
    <citation type="submission" date="2019-09" db="EMBL/GenBank/DDBJ databases">
        <authorList>
            <person name="Pidcock S.E."/>
            <person name="Huws S.A."/>
        </authorList>
    </citation>
    <scope>NUCLEOTIDE SEQUENCE [LARGE SCALE GENOMIC DNA]</scope>
    <source>
        <strain evidence="2 3">MZ8</strain>
    </source>
</reference>
<dbReference type="Proteomes" id="UP000473091">
    <property type="component" value="Unassembled WGS sequence"/>
</dbReference>
<feature type="transmembrane region" description="Helical" evidence="1">
    <location>
        <begin position="523"/>
        <end position="543"/>
    </location>
</feature>
<dbReference type="AlphaFoldDB" id="A0A6M0LJ97"/>
<sequence length="561" mass="64590">MEKIKSFFCPMTKDKAFRLGAVLLAAVGTIFATVFFILNCFNTSKSKFYNGYFLFILLIMIATTVYLLRFLLLDKKWSYPRVFVVLALGWSISMQLVMPPISGVDEVSHYYGAYHCSNILLGMKDHDFETERQEEWGRWIQGTTYFEMRAEDYILLPTVDITFPYQYQVLADGNWFHCPEEAKQLVKCYEYPARARRYLVSGAGMAIARLLGFGFAGTIFMGRMMNSLLLIFIGWFCLKIIPVGKLQIVSFALFPTILQLCSSYSYDNMSILFSLLLLTMCLYYSQDHVKLHAWDIIIIAICMAMLIPNKTVYALFGVWFFMIPIKKWWKDVGLSKKWYEYGILAVILAGIIVVGKKLITKYYWAIYSQIFWKWDGSIEQDGEMQSYTWYYFKDHIPETLKFAWNGIKVDFWYNIKHVIGAEIGHVRLNATVPVACTVLLLICLIVGIVINKGKRIKPWQYVILGLGLLLCLVAVFIGCLVRFTPVEGSERIQISYRYLIPIYMCLSVALGTDAKENKKALALIYIQNIVLIFAMCGTLYFLLHLRDGQPVPEILKLIGIS</sequence>
<keyword evidence="1" id="KW-1133">Transmembrane helix</keyword>
<gene>
    <name evidence="2" type="ORF">F0Q01_10115</name>
</gene>
<accession>A0A6M0LJ97</accession>
<feature type="transmembrane region" description="Helical" evidence="1">
    <location>
        <begin position="462"/>
        <end position="483"/>
    </location>
</feature>
<feature type="transmembrane region" description="Helical" evidence="1">
    <location>
        <begin position="495"/>
        <end position="511"/>
    </location>
</feature>
<evidence type="ECO:0000256" key="1">
    <source>
        <dbReference type="SAM" id="Phobius"/>
    </source>
</evidence>
<dbReference type="InterPro" id="IPR018674">
    <property type="entry name" value="DUF2142_membrane"/>
</dbReference>
<dbReference type="Pfam" id="PF09913">
    <property type="entry name" value="DUF2142"/>
    <property type="match status" value="1"/>
</dbReference>
<proteinExistence type="predicted"/>
<feature type="transmembrane region" description="Helical" evidence="1">
    <location>
        <begin position="198"/>
        <end position="221"/>
    </location>
</feature>
<feature type="transmembrane region" description="Helical" evidence="1">
    <location>
        <begin position="291"/>
        <end position="307"/>
    </location>
</feature>
<reference evidence="2 3" key="2">
    <citation type="submission" date="2020-03" db="EMBL/GenBank/DDBJ databases">
        <title>Investigating the evolutionary divergence of the Butyrivibrio group.</title>
        <authorList>
            <person name="Skvortsov T."/>
            <person name="Santos F.G."/>
            <person name="Ting K.S."/>
            <person name="Creevey C.J."/>
        </authorList>
    </citation>
    <scope>NUCLEOTIDE SEQUENCE [LARGE SCALE GENOMIC DNA]</scope>
    <source>
        <strain evidence="2 3">MZ8</strain>
    </source>
</reference>
<feature type="transmembrane region" description="Helical" evidence="1">
    <location>
        <begin position="51"/>
        <end position="72"/>
    </location>
</feature>
<keyword evidence="1" id="KW-0812">Transmembrane</keyword>